<reference evidence="2" key="1">
    <citation type="submission" date="2016-10" db="EMBL/GenBank/DDBJ databases">
        <authorList>
            <person name="Varghese N."/>
        </authorList>
    </citation>
    <scope>NUCLEOTIDE SEQUENCE [LARGE SCALE GENOMIC DNA]</scope>
    <source>
        <strain evidence="2">Nsp8</strain>
    </source>
</reference>
<gene>
    <name evidence="1" type="ORF">SAMN05216386_0991</name>
</gene>
<organism evidence="1 2">
    <name type="scientific">Nitrosospira briensis</name>
    <dbReference type="NCBI Taxonomy" id="35799"/>
    <lineage>
        <taxon>Bacteria</taxon>
        <taxon>Pseudomonadati</taxon>
        <taxon>Pseudomonadota</taxon>
        <taxon>Betaproteobacteria</taxon>
        <taxon>Nitrosomonadales</taxon>
        <taxon>Nitrosomonadaceae</taxon>
        <taxon>Nitrosospira</taxon>
    </lineage>
</organism>
<dbReference type="AlphaFoldDB" id="A0A1I4Z236"/>
<evidence type="ECO:0000313" key="1">
    <source>
        <dbReference type="EMBL" id="SFN44356.1"/>
    </source>
</evidence>
<protein>
    <submittedName>
        <fullName evidence="1">Uncharacterized protein</fullName>
    </submittedName>
</protein>
<dbReference type="Proteomes" id="UP000183107">
    <property type="component" value="Unassembled WGS sequence"/>
</dbReference>
<accession>A0A1I4Z236</accession>
<keyword evidence="2" id="KW-1185">Reference proteome</keyword>
<proteinExistence type="predicted"/>
<evidence type="ECO:0000313" key="2">
    <source>
        <dbReference type="Proteomes" id="UP000183107"/>
    </source>
</evidence>
<dbReference type="EMBL" id="FOVJ01000001">
    <property type="protein sequence ID" value="SFN44356.1"/>
    <property type="molecule type" value="Genomic_DNA"/>
</dbReference>
<sequence>MKVQCCPVAGNESWLVKCPAKWGLGDQSFTKGVARKR</sequence>
<name>A0A1I4Z236_9PROT</name>